<proteinExistence type="predicted"/>
<protein>
    <submittedName>
        <fullName evidence="3">Pimeloyl-ACP methyl ester carboxylesterase</fullName>
    </submittedName>
</protein>
<dbReference type="PANTHER" id="PTHR42886:SF29">
    <property type="entry name" value="PUMMELIG, ISOFORM A"/>
    <property type="match status" value="1"/>
</dbReference>
<accession>A0AAE4BRD9</accession>
<dbReference type="RefSeq" id="WP_309936590.1">
    <property type="nucleotide sequence ID" value="NZ_AP025305.1"/>
</dbReference>
<feature type="signal peptide" evidence="1">
    <location>
        <begin position="1"/>
        <end position="22"/>
    </location>
</feature>
<keyword evidence="1" id="KW-0732">Signal</keyword>
<evidence type="ECO:0000259" key="2">
    <source>
        <dbReference type="Pfam" id="PF00561"/>
    </source>
</evidence>
<dbReference type="Pfam" id="PF00561">
    <property type="entry name" value="Abhydrolase_1"/>
    <property type="match status" value="1"/>
</dbReference>
<evidence type="ECO:0000313" key="4">
    <source>
        <dbReference type="Proteomes" id="UP001185092"/>
    </source>
</evidence>
<gene>
    <name evidence="3" type="ORF">HNQ88_000123</name>
</gene>
<dbReference type="Proteomes" id="UP001185092">
    <property type="component" value="Unassembled WGS sequence"/>
</dbReference>
<keyword evidence="4" id="KW-1185">Reference proteome</keyword>
<comment type="caution">
    <text evidence="3">The sequence shown here is derived from an EMBL/GenBank/DDBJ whole genome shotgun (WGS) entry which is preliminary data.</text>
</comment>
<dbReference type="InterPro" id="IPR000073">
    <property type="entry name" value="AB_hydrolase_1"/>
</dbReference>
<dbReference type="Gene3D" id="3.40.50.1820">
    <property type="entry name" value="alpha/beta hydrolase"/>
    <property type="match status" value="1"/>
</dbReference>
<dbReference type="PANTHER" id="PTHR42886">
    <property type="entry name" value="RE40534P-RELATED"/>
    <property type="match status" value="1"/>
</dbReference>
<dbReference type="EMBL" id="JAVDQD010000001">
    <property type="protein sequence ID" value="MDR6237147.1"/>
    <property type="molecule type" value="Genomic_DNA"/>
</dbReference>
<sequence>MCFNFKRNAVLFLLILSFSISSCSKKVKDVGVASYWKSAYLKISSNDSLHYVSVPSDSAVASLVMIHGSPGDFTVFESYLKDSLLARKFEMYAVDRPAFGKSKFQDKQTLLEQSEVINKLVEEDFVKAPVVVMGHSYGGGVAAYLMALDNEKVKAAVLLAPTLAPDLQKKKYYNYIAKGLSPVIGKTWRSSNREMWTLAEELKMVGDSLKNITGKVYWLHGTKDWLVPYETIDFAQSMVSDSVIDVVTIDKGSHFIPWKNENEVRELIFRALDELD</sequence>
<feature type="domain" description="AB hydrolase-1" evidence="2">
    <location>
        <begin position="63"/>
        <end position="164"/>
    </location>
</feature>
<evidence type="ECO:0000256" key="1">
    <source>
        <dbReference type="SAM" id="SignalP"/>
    </source>
</evidence>
<organism evidence="3 4">
    <name type="scientific">Aureibacter tunicatorum</name>
    <dbReference type="NCBI Taxonomy" id="866807"/>
    <lineage>
        <taxon>Bacteria</taxon>
        <taxon>Pseudomonadati</taxon>
        <taxon>Bacteroidota</taxon>
        <taxon>Cytophagia</taxon>
        <taxon>Cytophagales</taxon>
        <taxon>Persicobacteraceae</taxon>
        <taxon>Aureibacter</taxon>
    </lineage>
</organism>
<dbReference type="SUPFAM" id="SSF53474">
    <property type="entry name" value="alpha/beta-Hydrolases"/>
    <property type="match status" value="1"/>
</dbReference>
<feature type="chain" id="PRO_5041901819" evidence="1">
    <location>
        <begin position="23"/>
        <end position="276"/>
    </location>
</feature>
<dbReference type="AlphaFoldDB" id="A0AAE4BRD9"/>
<dbReference type="PROSITE" id="PS51257">
    <property type="entry name" value="PROKAR_LIPOPROTEIN"/>
    <property type="match status" value="1"/>
</dbReference>
<name>A0AAE4BRD9_9BACT</name>
<reference evidence="3" key="1">
    <citation type="submission" date="2023-07" db="EMBL/GenBank/DDBJ databases">
        <title>Genomic Encyclopedia of Type Strains, Phase IV (KMG-IV): sequencing the most valuable type-strain genomes for metagenomic binning, comparative biology and taxonomic classification.</title>
        <authorList>
            <person name="Goeker M."/>
        </authorList>
    </citation>
    <scope>NUCLEOTIDE SEQUENCE</scope>
    <source>
        <strain evidence="3">DSM 26174</strain>
    </source>
</reference>
<dbReference type="InterPro" id="IPR029058">
    <property type="entry name" value="AB_hydrolase_fold"/>
</dbReference>
<evidence type="ECO:0000313" key="3">
    <source>
        <dbReference type="EMBL" id="MDR6237147.1"/>
    </source>
</evidence>